<dbReference type="Proteomes" id="UP000199169">
    <property type="component" value="Unassembled WGS sequence"/>
</dbReference>
<gene>
    <name evidence="1" type="ORF">ACCAA_340041</name>
</gene>
<dbReference type="NCBIfam" id="NF003818">
    <property type="entry name" value="PRK05409.1"/>
    <property type="match status" value="1"/>
</dbReference>
<evidence type="ECO:0000313" key="1">
    <source>
        <dbReference type="EMBL" id="SBT06534.1"/>
    </source>
</evidence>
<reference evidence="1 2" key="1">
    <citation type="submission" date="2016-06" db="EMBL/GenBank/DDBJ databases">
        <authorList>
            <person name="Kjaerup R.B."/>
            <person name="Dalgaard T.S."/>
            <person name="Juul-Madsen H.R."/>
        </authorList>
    </citation>
    <scope>NUCLEOTIDE SEQUENCE [LARGE SCALE GENOMIC DNA]</scope>
    <source>
        <strain evidence="1">3</strain>
    </source>
</reference>
<evidence type="ECO:0000313" key="2">
    <source>
        <dbReference type="Proteomes" id="UP000199169"/>
    </source>
</evidence>
<dbReference type="Pfam" id="PF05114">
    <property type="entry name" value="MbnB_TglH_ChrH"/>
    <property type="match status" value="1"/>
</dbReference>
<dbReference type="InterPro" id="IPR007801">
    <property type="entry name" value="MbnB/TglH/ChrH"/>
</dbReference>
<dbReference type="AlphaFoldDB" id="A0A1A8XMY2"/>
<protein>
    <submittedName>
        <fullName evidence="1">Uncharacterized protein</fullName>
    </submittedName>
</protein>
<dbReference type="Gene3D" id="3.20.20.150">
    <property type="entry name" value="Divalent-metal-dependent TIM barrel enzymes"/>
    <property type="match status" value="1"/>
</dbReference>
<dbReference type="InterPro" id="IPR036237">
    <property type="entry name" value="Xyl_isomerase-like_sf"/>
</dbReference>
<accession>A0A1A8XMY2</accession>
<organism evidence="1 2">
    <name type="scientific">Candidatus Accumulibacter aalborgensis</name>
    <dbReference type="NCBI Taxonomy" id="1860102"/>
    <lineage>
        <taxon>Bacteria</taxon>
        <taxon>Pseudomonadati</taxon>
        <taxon>Pseudomonadota</taxon>
        <taxon>Betaproteobacteria</taxon>
        <taxon>Candidatus Accumulibacter</taxon>
    </lineage>
</organism>
<keyword evidence="2" id="KW-1185">Reference proteome</keyword>
<dbReference type="SUPFAM" id="SSF51658">
    <property type="entry name" value="Xylose isomerase-like"/>
    <property type="match status" value="1"/>
</dbReference>
<dbReference type="STRING" id="1860102.ACCAA_340041"/>
<name>A0A1A8XMY2_9PROT</name>
<dbReference type="PANTHER" id="PTHR42194:SF1">
    <property type="entry name" value="UPF0276 PROTEIN HI_1600"/>
    <property type="match status" value="1"/>
</dbReference>
<dbReference type="PANTHER" id="PTHR42194">
    <property type="entry name" value="UPF0276 PROTEIN HI_1600"/>
    <property type="match status" value="1"/>
</dbReference>
<sequence length="287" mass="31030">MLLLSGGSLAEHLDGALERLEVIARTAIGNDQRASRGCLGTELSKENYFGAGGQPLHYLERIRAAYPISLHGVGLSLGTTDSLDGDHLRALRALIARIEPGLVSEHLCWSSVAGRHVNDLLPLPYTEEALSVVCAHVGEAQDAIGRQILVENVSSYLQFSHSTIDEWDFIAEVAARSGCAILLDINNIYVSAYNYGFDARRYLNAVPPSAVGELHLAGFDLADGLLIDTHGTRVADAVWQLYGEAVHLFGALPMLIEWDSDLPTLAVLLQEAATADRLQEERHALAA</sequence>
<proteinExistence type="predicted"/>
<dbReference type="EMBL" id="FLQX01000110">
    <property type="protein sequence ID" value="SBT06534.1"/>
    <property type="molecule type" value="Genomic_DNA"/>
</dbReference>